<dbReference type="EMBL" id="CP134145">
    <property type="protein sequence ID" value="WNC70446.1"/>
    <property type="molecule type" value="Genomic_DNA"/>
</dbReference>
<sequence>MTFNKQFNFEQSAAVDDENLIYVSATYLLMMLPLLDEYEIDQISYFADEGVDVTKLGDIGYQIPNKVSCILWQKLFDFTQDENIGIKAGRFASPKIFNILGPSMGLTQTPLEGMETMFRFFRLFSNAARMYLVRIKAGYRLQINVLTNLEVPKANIDAFFSAFITICRQHYGDDFSPMSMKVPYPEIKDKTYFQRFFRCPVEVSANKLEMVFAKDMLERKVSSMTGFGSGLLPTVSTKALKDGLKKIDKYHLIDQVKILVKQNLATDEASITNIAARLHMSERTLQRRLASHEYNFRNLTEDCRHELALDYVPNSDLSLTDISHLLGFSNYNNFARAFKRWTGSSPKSYQSFNG</sequence>
<dbReference type="SMART" id="SM00342">
    <property type="entry name" value="HTH_ARAC"/>
    <property type="match status" value="1"/>
</dbReference>
<keyword evidence="1" id="KW-0805">Transcription regulation</keyword>
<keyword evidence="2" id="KW-0238">DNA-binding</keyword>
<accession>A0ABY9TPW9</accession>
<dbReference type="RefSeq" id="WP_348389586.1">
    <property type="nucleotide sequence ID" value="NZ_CP134145.1"/>
</dbReference>
<proteinExistence type="predicted"/>
<dbReference type="PANTHER" id="PTHR47894">
    <property type="entry name" value="HTH-TYPE TRANSCRIPTIONAL REGULATOR GADX"/>
    <property type="match status" value="1"/>
</dbReference>
<dbReference type="PRINTS" id="PR00032">
    <property type="entry name" value="HTHARAC"/>
</dbReference>
<dbReference type="Pfam" id="PF12833">
    <property type="entry name" value="HTH_18"/>
    <property type="match status" value="1"/>
</dbReference>
<evidence type="ECO:0000256" key="2">
    <source>
        <dbReference type="ARBA" id="ARBA00023125"/>
    </source>
</evidence>
<keyword evidence="6" id="KW-1185">Reference proteome</keyword>
<dbReference type="InterPro" id="IPR018060">
    <property type="entry name" value="HTH_AraC"/>
</dbReference>
<reference evidence="6" key="1">
    <citation type="submission" date="2023-09" db="EMBL/GenBank/DDBJ databases">
        <authorList>
            <person name="Li S."/>
            <person name="Li X."/>
            <person name="Zhang C."/>
            <person name="Zhao Z."/>
        </authorList>
    </citation>
    <scope>NUCLEOTIDE SEQUENCE [LARGE SCALE GENOMIC DNA]</scope>
    <source>
        <strain evidence="6">SQ149</strain>
    </source>
</reference>
<evidence type="ECO:0000259" key="4">
    <source>
        <dbReference type="PROSITE" id="PS01124"/>
    </source>
</evidence>
<dbReference type="Proteomes" id="UP001258994">
    <property type="component" value="Chromosome"/>
</dbReference>
<keyword evidence="3" id="KW-0804">Transcription</keyword>
<dbReference type="InterPro" id="IPR009057">
    <property type="entry name" value="Homeodomain-like_sf"/>
</dbReference>
<dbReference type="InterPro" id="IPR020449">
    <property type="entry name" value="Tscrpt_reg_AraC-type_HTH"/>
</dbReference>
<dbReference type="PANTHER" id="PTHR47894:SF1">
    <property type="entry name" value="HTH-TYPE TRANSCRIPTIONAL REGULATOR VQSM"/>
    <property type="match status" value="1"/>
</dbReference>
<dbReference type="SUPFAM" id="SSF46689">
    <property type="entry name" value="Homeodomain-like"/>
    <property type="match status" value="1"/>
</dbReference>
<dbReference type="InterPro" id="IPR032687">
    <property type="entry name" value="AraC-type_N"/>
</dbReference>
<feature type="domain" description="HTH araC/xylS-type" evidence="4">
    <location>
        <begin position="254"/>
        <end position="352"/>
    </location>
</feature>
<gene>
    <name evidence="5" type="ORF">RGQ13_09820</name>
</gene>
<dbReference type="Gene3D" id="1.10.10.60">
    <property type="entry name" value="Homeodomain-like"/>
    <property type="match status" value="1"/>
</dbReference>
<dbReference type="Pfam" id="PF12625">
    <property type="entry name" value="Arabinose_bd"/>
    <property type="match status" value="1"/>
</dbReference>
<name>A0ABY9TPW9_9GAMM</name>
<evidence type="ECO:0000256" key="3">
    <source>
        <dbReference type="ARBA" id="ARBA00023163"/>
    </source>
</evidence>
<protein>
    <submittedName>
        <fullName evidence="5">AraC family transcriptional regulator ligand-binding domain-containing protein</fullName>
    </submittedName>
</protein>
<evidence type="ECO:0000313" key="5">
    <source>
        <dbReference type="EMBL" id="WNC70446.1"/>
    </source>
</evidence>
<evidence type="ECO:0000256" key="1">
    <source>
        <dbReference type="ARBA" id="ARBA00023015"/>
    </source>
</evidence>
<organism evidence="5 6">
    <name type="scientific">Thalassotalea psychrophila</name>
    <dbReference type="NCBI Taxonomy" id="3065647"/>
    <lineage>
        <taxon>Bacteria</taxon>
        <taxon>Pseudomonadati</taxon>
        <taxon>Pseudomonadota</taxon>
        <taxon>Gammaproteobacteria</taxon>
        <taxon>Alteromonadales</taxon>
        <taxon>Colwelliaceae</taxon>
        <taxon>Thalassotalea</taxon>
    </lineage>
</organism>
<evidence type="ECO:0000313" key="6">
    <source>
        <dbReference type="Proteomes" id="UP001258994"/>
    </source>
</evidence>
<dbReference type="PROSITE" id="PS01124">
    <property type="entry name" value="HTH_ARAC_FAMILY_2"/>
    <property type="match status" value="1"/>
</dbReference>